<name>A0A0K9PPZ3_ZOSMR</name>
<evidence type="ECO:0000313" key="1">
    <source>
        <dbReference type="EMBL" id="KMZ71041.1"/>
    </source>
</evidence>
<dbReference type="Proteomes" id="UP000036987">
    <property type="component" value="Unassembled WGS sequence"/>
</dbReference>
<reference evidence="2" key="1">
    <citation type="journal article" date="2016" name="Nature">
        <title>The genome of the seagrass Zostera marina reveals angiosperm adaptation to the sea.</title>
        <authorList>
            <person name="Olsen J.L."/>
            <person name="Rouze P."/>
            <person name="Verhelst B."/>
            <person name="Lin Y.-C."/>
            <person name="Bayer T."/>
            <person name="Collen J."/>
            <person name="Dattolo E."/>
            <person name="De Paoli E."/>
            <person name="Dittami S."/>
            <person name="Maumus F."/>
            <person name="Michel G."/>
            <person name="Kersting A."/>
            <person name="Lauritano C."/>
            <person name="Lohaus R."/>
            <person name="Toepel M."/>
            <person name="Tonon T."/>
            <person name="Vanneste K."/>
            <person name="Amirebrahimi M."/>
            <person name="Brakel J."/>
            <person name="Bostroem C."/>
            <person name="Chovatia M."/>
            <person name="Grimwood J."/>
            <person name="Jenkins J.W."/>
            <person name="Jueterbock A."/>
            <person name="Mraz A."/>
            <person name="Stam W.T."/>
            <person name="Tice H."/>
            <person name="Bornberg-Bauer E."/>
            <person name="Green P.J."/>
            <person name="Pearson G.A."/>
            <person name="Procaccini G."/>
            <person name="Duarte C.M."/>
            <person name="Schmutz J."/>
            <person name="Reusch T.B.H."/>
            <person name="Van de Peer Y."/>
        </authorList>
    </citation>
    <scope>NUCLEOTIDE SEQUENCE [LARGE SCALE GENOMIC DNA]</scope>
    <source>
        <strain evidence="2">cv. Finnish</strain>
    </source>
</reference>
<comment type="caution">
    <text evidence="1">The sequence shown here is derived from an EMBL/GenBank/DDBJ whole genome shotgun (WGS) entry which is preliminary data.</text>
</comment>
<gene>
    <name evidence="1" type="ORF">ZOSMA_189G00020</name>
</gene>
<protein>
    <submittedName>
        <fullName evidence="1">Uncharacterized protein</fullName>
    </submittedName>
</protein>
<dbReference type="EMBL" id="LFYR01000691">
    <property type="protein sequence ID" value="KMZ71041.1"/>
    <property type="molecule type" value="Genomic_DNA"/>
</dbReference>
<dbReference type="AlphaFoldDB" id="A0A0K9PPZ3"/>
<accession>A0A0K9PPZ3</accession>
<proteinExistence type="predicted"/>
<keyword evidence="2" id="KW-1185">Reference proteome</keyword>
<sequence length="34" mass="3803">MKEVVNLNGFKPRAIISIDALNDVLSFSCNLFSF</sequence>
<evidence type="ECO:0000313" key="2">
    <source>
        <dbReference type="Proteomes" id="UP000036987"/>
    </source>
</evidence>
<organism evidence="1 2">
    <name type="scientific">Zostera marina</name>
    <name type="common">Eelgrass</name>
    <dbReference type="NCBI Taxonomy" id="29655"/>
    <lineage>
        <taxon>Eukaryota</taxon>
        <taxon>Viridiplantae</taxon>
        <taxon>Streptophyta</taxon>
        <taxon>Embryophyta</taxon>
        <taxon>Tracheophyta</taxon>
        <taxon>Spermatophyta</taxon>
        <taxon>Magnoliopsida</taxon>
        <taxon>Liliopsida</taxon>
        <taxon>Zosteraceae</taxon>
        <taxon>Zostera</taxon>
    </lineage>
</organism>